<protein>
    <submittedName>
        <fullName evidence="2">Uncharacterized protein</fullName>
    </submittedName>
</protein>
<dbReference type="AlphaFoldDB" id="A0A8X6P8F4"/>
<dbReference type="EMBL" id="BMAW01017409">
    <property type="protein sequence ID" value="GFT53794.1"/>
    <property type="molecule type" value="Genomic_DNA"/>
</dbReference>
<evidence type="ECO:0000313" key="3">
    <source>
        <dbReference type="Proteomes" id="UP000887013"/>
    </source>
</evidence>
<comment type="caution">
    <text evidence="2">The sequence shown here is derived from an EMBL/GenBank/DDBJ whole genome shotgun (WGS) entry which is preliminary data.</text>
</comment>
<keyword evidence="3" id="KW-1185">Reference proteome</keyword>
<organism evidence="2 3">
    <name type="scientific">Nephila pilipes</name>
    <name type="common">Giant wood spider</name>
    <name type="synonym">Nephila maculata</name>
    <dbReference type="NCBI Taxonomy" id="299642"/>
    <lineage>
        <taxon>Eukaryota</taxon>
        <taxon>Metazoa</taxon>
        <taxon>Ecdysozoa</taxon>
        <taxon>Arthropoda</taxon>
        <taxon>Chelicerata</taxon>
        <taxon>Arachnida</taxon>
        <taxon>Araneae</taxon>
        <taxon>Araneomorphae</taxon>
        <taxon>Entelegynae</taxon>
        <taxon>Araneoidea</taxon>
        <taxon>Nephilidae</taxon>
        <taxon>Nephila</taxon>
    </lineage>
</organism>
<accession>A0A8X6P8F4</accession>
<evidence type="ECO:0000313" key="2">
    <source>
        <dbReference type="EMBL" id="GFT53794.1"/>
    </source>
</evidence>
<reference evidence="2" key="1">
    <citation type="submission" date="2020-08" db="EMBL/GenBank/DDBJ databases">
        <title>Multicomponent nature underlies the extraordinary mechanical properties of spider dragline silk.</title>
        <authorList>
            <person name="Kono N."/>
            <person name="Nakamura H."/>
            <person name="Mori M."/>
            <person name="Yoshida Y."/>
            <person name="Ohtoshi R."/>
            <person name="Malay A.D."/>
            <person name="Moran D.A.P."/>
            <person name="Tomita M."/>
            <person name="Numata K."/>
            <person name="Arakawa K."/>
        </authorList>
    </citation>
    <scope>NUCLEOTIDE SEQUENCE</scope>
</reference>
<proteinExistence type="predicted"/>
<dbReference type="Proteomes" id="UP000887013">
    <property type="component" value="Unassembled WGS sequence"/>
</dbReference>
<sequence length="106" mass="12388">MEGAFPNPKVGGGGIRKGRQEKQRNSQVPRFYWSHSVYKPLLVPPANYEKKASLRKAFFYLEGKEQRGIYLHPNTIVDSKRIFPTCAFLPLRKGRIKYRDKNIFFL</sequence>
<name>A0A8X6P8F4_NEPPI</name>
<gene>
    <name evidence="2" type="ORF">NPIL_578171</name>
</gene>
<evidence type="ECO:0000256" key="1">
    <source>
        <dbReference type="SAM" id="MobiDB-lite"/>
    </source>
</evidence>
<feature type="region of interest" description="Disordered" evidence="1">
    <location>
        <begin position="1"/>
        <end position="27"/>
    </location>
</feature>